<dbReference type="EMBL" id="KB705506">
    <property type="protein sequence ID" value="EMR72172.1"/>
    <property type="molecule type" value="Genomic_DNA"/>
</dbReference>
<dbReference type="AlphaFoldDB" id="M7T6D4"/>
<dbReference type="KEGG" id="ela:UCREL1_777"/>
<proteinExistence type="predicted"/>
<keyword evidence="2" id="KW-1185">Reference proteome</keyword>
<evidence type="ECO:0000313" key="2">
    <source>
        <dbReference type="Proteomes" id="UP000012174"/>
    </source>
</evidence>
<reference evidence="2" key="1">
    <citation type="journal article" date="2013" name="Genome Announc.">
        <title>Draft genome sequence of the grapevine dieback fungus Eutypa lata UCR-EL1.</title>
        <authorList>
            <person name="Blanco-Ulate B."/>
            <person name="Rolshausen P.E."/>
            <person name="Cantu D."/>
        </authorList>
    </citation>
    <scope>NUCLEOTIDE SEQUENCE [LARGE SCALE GENOMIC DNA]</scope>
    <source>
        <strain evidence="2">UCR-EL1</strain>
    </source>
</reference>
<organism evidence="1 2">
    <name type="scientific">Eutypa lata (strain UCR-EL1)</name>
    <name type="common">Grapevine dieback disease fungus</name>
    <name type="synonym">Eutypa armeniacae</name>
    <dbReference type="NCBI Taxonomy" id="1287681"/>
    <lineage>
        <taxon>Eukaryota</taxon>
        <taxon>Fungi</taxon>
        <taxon>Dikarya</taxon>
        <taxon>Ascomycota</taxon>
        <taxon>Pezizomycotina</taxon>
        <taxon>Sordariomycetes</taxon>
        <taxon>Xylariomycetidae</taxon>
        <taxon>Xylariales</taxon>
        <taxon>Diatrypaceae</taxon>
        <taxon>Eutypa</taxon>
    </lineage>
</organism>
<accession>M7T6D4</accession>
<protein>
    <submittedName>
        <fullName evidence="1">Putative short-chain dehydrogenase reductase protein</fullName>
    </submittedName>
</protein>
<dbReference type="Proteomes" id="UP000012174">
    <property type="component" value="Unassembled WGS sequence"/>
</dbReference>
<dbReference type="HOGENOM" id="CLU_1525143_0_0_1"/>
<evidence type="ECO:0000313" key="1">
    <source>
        <dbReference type="EMBL" id="EMR72172.1"/>
    </source>
</evidence>
<gene>
    <name evidence="1" type="ORF">UCREL1_777</name>
</gene>
<name>M7T6D4_EUTLA</name>
<dbReference type="OrthoDB" id="542013at2759"/>
<sequence length="176" mass="19385">MNFITTLKDSRQLPADQRAIPCAAGSPPLPKLQATAAASADKRELCHLSFVNSVAHLEVKATDLSPDQSLIERCNDKTKWNFEKQYFLAKLVAWFCHARAAMAVTYFIMGRSAEQGARTMVSATGLGTESYGKFSTNDKYPPPSELFASERGDTLYHGTWDEILTILRTHAGLASI</sequence>